<feature type="domain" description="Antitoxin epsilon/PezA" evidence="2">
    <location>
        <begin position="11"/>
        <end position="88"/>
    </location>
</feature>
<dbReference type="GO" id="GO:0015643">
    <property type="term" value="F:toxic substance binding"/>
    <property type="evidence" value="ECO:0007669"/>
    <property type="project" value="InterPro"/>
</dbReference>
<dbReference type="InterPro" id="IPR015090">
    <property type="entry name" value="Epsilon_PezA_dom"/>
</dbReference>
<dbReference type="SUPFAM" id="SSF81710">
    <property type="entry name" value="Plasmid maintenance system epsilon/zeta, antidote epsilon subunit"/>
    <property type="match status" value="1"/>
</dbReference>
<evidence type="ECO:0000313" key="4">
    <source>
        <dbReference type="Proteomes" id="UP000287857"/>
    </source>
</evidence>
<dbReference type="Gene3D" id="1.10.8.130">
    <property type="match status" value="1"/>
</dbReference>
<dbReference type="InterPro" id="IPR035569">
    <property type="entry name" value="Antitoxin_epsilon/PezA_dom_sf"/>
</dbReference>
<dbReference type="GO" id="GO:0009636">
    <property type="term" value="P:response to toxic substance"/>
    <property type="evidence" value="ECO:0007669"/>
    <property type="project" value="InterPro"/>
</dbReference>
<comment type="caution">
    <text evidence="3">The sequence shown here is derived from an EMBL/GenBank/DDBJ whole genome shotgun (WGS) entry which is preliminary data.</text>
</comment>
<dbReference type="OrthoDB" id="2199829at2"/>
<gene>
    <name evidence="3" type="ORF">CBF37_11530</name>
</gene>
<reference evidence="3 4" key="1">
    <citation type="submission" date="2017-05" db="EMBL/GenBank/DDBJ databases">
        <title>Vagococcus spp. assemblies.</title>
        <authorList>
            <person name="Gulvik C.A."/>
        </authorList>
    </citation>
    <scope>NUCLEOTIDE SEQUENCE [LARGE SCALE GENOMIC DNA]</scope>
    <source>
        <strain evidence="3 4">SS1995</strain>
    </source>
</reference>
<dbReference type="AlphaFoldDB" id="A0A429ZN65"/>
<evidence type="ECO:0000256" key="1">
    <source>
        <dbReference type="ARBA" id="ARBA00022649"/>
    </source>
</evidence>
<dbReference type="Pfam" id="PF08998">
    <property type="entry name" value="Epsilon_antitox"/>
    <property type="match status" value="1"/>
</dbReference>
<keyword evidence="4" id="KW-1185">Reference proteome</keyword>
<keyword evidence="1" id="KW-1277">Toxin-antitoxin system</keyword>
<accession>A0A429ZN65</accession>
<name>A0A429ZN65_9ENTE</name>
<proteinExistence type="predicted"/>
<protein>
    <recommendedName>
        <fullName evidence="2">Antitoxin epsilon/PezA domain-containing protein</fullName>
    </recommendedName>
</protein>
<dbReference type="Proteomes" id="UP000287857">
    <property type="component" value="Unassembled WGS sequence"/>
</dbReference>
<dbReference type="EMBL" id="NGJS01000035">
    <property type="protein sequence ID" value="RST95131.1"/>
    <property type="molecule type" value="Genomic_DNA"/>
</dbReference>
<dbReference type="RefSeq" id="WP_125984880.1">
    <property type="nucleotide sequence ID" value="NZ_NGJS01000035.1"/>
</dbReference>
<organism evidence="3 4">
    <name type="scientific">Vagococcus vulneris</name>
    <dbReference type="NCBI Taxonomy" id="1977869"/>
    <lineage>
        <taxon>Bacteria</taxon>
        <taxon>Bacillati</taxon>
        <taxon>Bacillota</taxon>
        <taxon>Bacilli</taxon>
        <taxon>Lactobacillales</taxon>
        <taxon>Enterococcaceae</taxon>
        <taxon>Vagococcus</taxon>
    </lineage>
</organism>
<evidence type="ECO:0000313" key="3">
    <source>
        <dbReference type="EMBL" id="RST95131.1"/>
    </source>
</evidence>
<sequence>MTDKQVESKIYQIELLNEFSMSVYNRLLRHVHKNKIDLTHQAHQENFIVLLFHQLEETLSLNLFKKELKELEEIKHYWITMNSLTKEICASDVQTD</sequence>
<evidence type="ECO:0000259" key="2">
    <source>
        <dbReference type="Pfam" id="PF08998"/>
    </source>
</evidence>
<dbReference type="GO" id="GO:0031342">
    <property type="term" value="P:negative regulation of cell killing"/>
    <property type="evidence" value="ECO:0007669"/>
    <property type="project" value="InterPro"/>
</dbReference>